<evidence type="ECO:0000256" key="4">
    <source>
        <dbReference type="ARBA" id="ARBA00023018"/>
    </source>
</evidence>
<dbReference type="PRINTS" id="PR01251">
    <property type="entry name" value="AMPHIPHYSIN"/>
</dbReference>
<keyword evidence="5 13" id="KW-0175">Coiled coil</keyword>
<feature type="region of interest" description="Disordered" evidence="14">
    <location>
        <begin position="205"/>
        <end position="261"/>
    </location>
</feature>
<dbReference type="InterPro" id="IPR035470">
    <property type="entry name" value="Amphiphysin_I_SH3"/>
</dbReference>
<feature type="compositionally biased region" description="Basic and acidic residues" evidence="14">
    <location>
        <begin position="454"/>
        <end position="475"/>
    </location>
</feature>
<sequence length="633" mass="69648">QAEGSRLQRELRGYLAAIKGMQDASKKLTESLHEVYEPDWYGREDVKMIGEKCDELWEDFHQKLVDGSLLTLDTYLGQFPDIKTRIAKRSRKLVDYDSARHHLEALQSSKRKDEGRITKAEEEFQKAQKVFEEFNTDLQEELPSLWSRRIGFYVNTFKNVSSLEAKFHKEIALLCHKLYEVMTKLGDQHADKAFTIQGAPSDSGPLCFAKTPSPPEEVSPLPSPTASPNHMLAPASPAPARPKSPTQLRKGPPVPPLPKLTPTKELQQENIINLFDDNFVPEINVTTPSQNEVPEAKKEESLLDLDFDPFKPEAVPTGVSHSPMSQTLPWDLWTTSSELVQPASTTAFNGFAQDISAFTAQSNENVTEPLTEAEEPPPGEPKVEETPAASAVVEKEAGPGEPAEPAEQAVESVEAGDKETTGVAEKESKVHISNLKKNDVATAAGGDDGAATTKQEDVAKDDKPQGEEKESDVSQEKVSSIPSVVIEPASNNEGEGEDHEVVVNEFKDATAEVGTQGIDTSPSEISQVGSDQKPTEEIQSVPSKDQPVPEEDEASAMPPGFLYKVEVLHDFEAANSDELNLKRGDIVLVIPSETTADQEAGWLTGIKESEWLQYRDANSYKGLFPENFTRHLE</sequence>
<dbReference type="AlphaFoldDB" id="A0A851FHW1"/>
<evidence type="ECO:0000256" key="6">
    <source>
        <dbReference type="ARBA" id="ARBA00023136"/>
    </source>
</evidence>
<feature type="compositionally biased region" description="Polar residues" evidence="14">
    <location>
        <begin position="517"/>
        <end position="543"/>
    </location>
</feature>
<dbReference type="GO" id="GO:0005543">
    <property type="term" value="F:phospholipid binding"/>
    <property type="evidence" value="ECO:0007669"/>
    <property type="project" value="TreeGrafter"/>
</dbReference>
<evidence type="ECO:0000256" key="7">
    <source>
        <dbReference type="ARBA" id="ARBA00023212"/>
    </source>
</evidence>
<evidence type="ECO:0000256" key="8">
    <source>
        <dbReference type="ARBA" id="ARBA00023329"/>
    </source>
</evidence>
<dbReference type="PROSITE" id="PS51021">
    <property type="entry name" value="BAR"/>
    <property type="match status" value="1"/>
</dbReference>
<evidence type="ECO:0000313" key="17">
    <source>
        <dbReference type="EMBL" id="NWI92582.1"/>
    </source>
</evidence>
<dbReference type="InterPro" id="IPR001452">
    <property type="entry name" value="SH3_domain"/>
</dbReference>
<dbReference type="PRINTS" id="PR00452">
    <property type="entry name" value="SH3DOMAIN"/>
</dbReference>
<dbReference type="OrthoDB" id="446293at2759"/>
<evidence type="ECO:0000256" key="10">
    <source>
        <dbReference type="ARBA" id="ARBA00058978"/>
    </source>
</evidence>
<dbReference type="FunFam" id="1.20.1270.60:FF:000013">
    <property type="entry name" value="Amphiphysin isoform 2"/>
    <property type="match status" value="1"/>
</dbReference>
<accession>A0A851FHW1</accession>
<feature type="domain" description="BAR" evidence="16">
    <location>
        <begin position="1"/>
        <end position="191"/>
    </location>
</feature>
<feature type="compositionally biased region" description="Basic and acidic residues" evidence="14">
    <location>
        <begin position="415"/>
        <end position="430"/>
    </location>
</feature>
<keyword evidence="6" id="KW-0472">Membrane</keyword>
<dbReference type="InterPro" id="IPR036028">
    <property type="entry name" value="SH3-like_dom_sf"/>
</dbReference>
<dbReference type="GO" id="GO:0005886">
    <property type="term" value="C:plasma membrane"/>
    <property type="evidence" value="ECO:0007669"/>
    <property type="project" value="TreeGrafter"/>
</dbReference>
<comment type="subcellular location">
    <subcellularLocation>
        <location evidence="1">Cytoplasm</location>
        <location evidence="1">Cytoskeleton</location>
    </subcellularLocation>
    <subcellularLocation>
        <location evidence="9">Cytoplasmic vesicle</location>
        <location evidence="9">Secretory vesicle</location>
        <location evidence="9">Synaptic vesicle membrane</location>
        <topology evidence="9">Peripheral membrane protein</topology>
        <orientation evidence="9">Cytoplasmic side</orientation>
    </subcellularLocation>
</comment>
<evidence type="ECO:0000256" key="5">
    <source>
        <dbReference type="ARBA" id="ARBA00023054"/>
    </source>
</evidence>
<dbReference type="GO" id="GO:0048488">
    <property type="term" value="P:synaptic vesicle endocytosis"/>
    <property type="evidence" value="ECO:0007669"/>
    <property type="project" value="TreeGrafter"/>
</dbReference>
<keyword evidence="18" id="KW-1185">Reference proteome</keyword>
<evidence type="ECO:0000256" key="14">
    <source>
        <dbReference type="SAM" id="MobiDB-lite"/>
    </source>
</evidence>
<dbReference type="InterPro" id="IPR003005">
    <property type="entry name" value="Amphiphysin"/>
</dbReference>
<keyword evidence="4" id="KW-0770">Synapse</keyword>
<dbReference type="InterPro" id="IPR003017">
    <property type="entry name" value="Amphiphysin_1"/>
</dbReference>
<dbReference type="CDD" id="cd12140">
    <property type="entry name" value="SH3_Amphiphysin_I"/>
    <property type="match status" value="1"/>
</dbReference>
<evidence type="ECO:0000259" key="15">
    <source>
        <dbReference type="PROSITE" id="PS50002"/>
    </source>
</evidence>
<evidence type="ECO:0000256" key="3">
    <source>
        <dbReference type="ARBA" id="ARBA00022490"/>
    </source>
</evidence>
<comment type="caution">
    <text evidence="17">The sequence shown here is derived from an EMBL/GenBank/DDBJ whole genome shotgun (WGS) entry which is preliminary data.</text>
</comment>
<dbReference type="FunFam" id="2.30.30.40:FF:000103">
    <property type="entry name" value="Amphiphysin"/>
    <property type="match status" value="1"/>
</dbReference>
<dbReference type="InterPro" id="IPR027267">
    <property type="entry name" value="AH/BAR_dom_sf"/>
</dbReference>
<feature type="compositionally biased region" description="Low complexity" evidence="14">
    <location>
        <begin position="399"/>
        <end position="413"/>
    </location>
</feature>
<evidence type="ECO:0000256" key="9">
    <source>
        <dbReference type="ARBA" id="ARBA00037838"/>
    </source>
</evidence>
<reference evidence="17" key="1">
    <citation type="submission" date="2019-10" db="EMBL/GenBank/DDBJ databases">
        <title>Bird 10,000 Genomes (B10K) Project - Family phase.</title>
        <authorList>
            <person name="Zhang G."/>
        </authorList>
    </citation>
    <scope>NUCLEOTIDE SEQUENCE</scope>
    <source>
        <strain evidence="17">B10K-DU-002-53</strain>
        <tissue evidence="17">Muscle</tissue>
    </source>
</reference>
<dbReference type="PANTHER" id="PTHR46514:SF2">
    <property type="entry name" value="AMPHIPHYSIN"/>
    <property type="match status" value="1"/>
</dbReference>
<keyword evidence="2 12" id="KW-0728">SH3 domain</keyword>
<dbReference type="Pfam" id="PF03114">
    <property type="entry name" value="BAR"/>
    <property type="match status" value="1"/>
</dbReference>
<evidence type="ECO:0000256" key="13">
    <source>
        <dbReference type="SAM" id="Coils"/>
    </source>
</evidence>
<dbReference type="SMART" id="SM00326">
    <property type="entry name" value="SH3"/>
    <property type="match status" value="1"/>
</dbReference>
<name>A0A851FHW1_PITSO</name>
<feature type="compositionally biased region" description="Low complexity" evidence="14">
    <location>
        <begin position="440"/>
        <end position="453"/>
    </location>
</feature>
<evidence type="ECO:0000259" key="16">
    <source>
        <dbReference type="PROSITE" id="PS51021"/>
    </source>
</evidence>
<evidence type="ECO:0000256" key="1">
    <source>
        <dbReference type="ARBA" id="ARBA00004245"/>
    </source>
</evidence>
<protein>
    <recommendedName>
        <fullName evidence="11">Amphiphysin</fullName>
    </recommendedName>
</protein>
<dbReference type="EMBL" id="WEKX01017087">
    <property type="protein sequence ID" value="NWI92582.1"/>
    <property type="molecule type" value="Genomic_DNA"/>
</dbReference>
<dbReference type="GO" id="GO:0030672">
    <property type="term" value="C:synaptic vesicle membrane"/>
    <property type="evidence" value="ECO:0007669"/>
    <property type="project" value="UniProtKB-SubCell"/>
</dbReference>
<dbReference type="Gene3D" id="1.20.1270.60">
    <property type="entry name" value="Arfaptin homology (AH) domain/BAR domain"/>
    <property type="match status" value="1"/>
</dbReference>
<evidence type="ECO:0000256" key="12">
    <source>
        <dbReference type="PROSITE-ProRule" id="PRU00192"/>
    </source>
</evidence>
<evidence type="ECO:0000256" key="2">
    <source>
        <dbReference type="ARBA" id="ARBA00022443"/>
    </source>
</evidence>
<organism evidence="17 18">
    <name type="scientific">Pitta sordida</name>
    <name type="common">Hooded pitta</name>
    <dbReference type="NCBI Taxonomy" id="9163"/>
    <lineage>
        <taxon>Eukaryota</taxon>
        <taxon>Metazoa</taxon>
        <taxon>Chordata</taxon>
        <taxon>Craniata</taxon>
        <taxon>Vertebrata</taxon>
        <taxon>Euteleostomi</taxon>
        <taxon>Archelosauria</taxon>
        <taxon>Archosauria</taxon>
        <taxon>Dinosauria</taxon>
        <taxon>Saurischia</taxon>
        <taxon>Theropoda</taxon>
        <taxon>Coelurosauria</taxon>
        <taxon>Aves</taxon>
        <taxon>Neognathae</taxon>
        <taxon>Neoaves</taxon>
        <taxon>Telluraves</taxon>
        <taxon>Australaves</taxon>
        <taxon>Passeriformes</taxon>
        <taxon>Pittidae</taxon>
        <taxon>Pitta</taxon>
    </lineage>
</organism>
<evidence type="ECO:0000256" key="11">
    <source>
        <dbReference type="ARBA" id="ARBA00069352"/>
    </source>
</evidence>
<feature type="coiled-coil region" evidence="13">
    <location>
        <begin position="103"/>
        <end position="137"/>
    </location>
</feature>
<dbReference type="GO" id="GO:0005856">
    <property type="term" value="C:cytoskeleton"/>
    <property type="evidence" value="ECO:0007669"/>
    <property type="project" value="UniProtKB-SubCell"/>
</dbReference>
<gene>
    <name evidence="17" type="primary">Amph</name>
    <name evidence="17" type="ORF">PITSOR_R02645</name>
</gene>
<keyword evidence="7" id="KW-0206">Cytoskeleton</keyword>
<feature type="non-terminal residue" evidence="17">
    <location>
        <position position="633"/>
    </location>
</feature>
<keyword evidence="3" id="KW-0963">Cytoplasm</keyword>
<dbReference type="SUPFAM" id="SSF103657">
    <property type="entry name" value="BAR/IMD domain-like"/>
    <property type="match status" value="1"/>
</dbReference>
<evidence type="ECO:0000313" key="18">
    <source>
        <dbReference type="Proteomes" id="UP000633448"/>
    </source>
</evidence>
<dbReference type="Gene3D" id="2.30.30.40">
    <property type="entry name" value="SH3 Domains"/>
    <property type="match status" value="1"/>
</dbReference>
<proteinExistence type="predicted"/>
<dbReference type="SUPFAM" id="SSF50044">
    <property type="entry name" value="SH3-domain"/>
    <property type="match status" value="1"/>
</dbReference>
<feature type="domain" description="SH3" evidence="15">
    <location>
        <begin position="560"/>
        <end position="633"/>
    </location>
</feature>
<comment type="function">
    <text evidence="10">May participate in mechanisms of regulated exocytosis in synapses and certain endocrine cell types. May control the properties of the membrane associated cytoskeleton.</text>
</comment>
<dbReference type="InterPro" id="IPR004148">
    <property type="entry name" value="BAR_dom"/>
</dbReference>
<keyword evidence="8" id="KW-0968">Cytoplasmic vesicle</keyword>
<feature type="non-terminal residue" evidence="17">
    <location>
        <position position="1"/>
    </location>
</feature>
<dbReference type="PANTHER" id="PTHR46514">
    <property type="entry name" value="AMPHIPHYSIN"/>
    <property type="match status" value="1"/>
</dbReference>
<dbReference type="Pfam" id="PF14604">
    <property type="entry name" value="SH3_9"/>
    <property type="match status" value="1"/>
</dbReference>
<feature type="compositionally biased region" description="Basic and acidic residues" evidence="14">
    <location>
        <begin position="499"/>
        <end position="510"/>
    </location>
</feature>
<dbReference type="Proteomes" id="UP000633448">
    <property type="component" value="Unassembled WGS sequence"/>
</dbReference>
<dbReference type="PRINTS" id="PR01252">
    <property type="entry name" value="AMPHIPHYSIN1"/>
</dbReference>
<feature type="region of interest" description="Disordered" evidence="14">
    <location>
        <begin position="364"/>
        <end position="556"/>
    </location>
</feature>
<dbReference type="PROSITE" id="PS50002">
    <property type="entry name" value="SH3"/>
    <property type="match status" value="1"/>
</dbReference>
<feature type="compositionally biased region" description="Pro residues" evidence="14">
    <location>
        <begin position="212"/>
        <end position="225"/>
    </location>
</feature>
<dbReference type="SMART" id="SM00721">
    <property type="entry name" value="BAR"/>
    <property type="match status" value="1"/>
</dbReference>